<dbReference type="SUPFAM" id="SSF55486">
    <property type="entry name" value="Metalloproteases ('zincins'), catalytic domain"/>
    <property type="match status" value="1"/>
</dbReference>
<dbReference type="PIRSF" id="PIRSF006615">
    <property type="entry name" value="Zn_crbxpep_Taq"/>
    <property type="match status" value="1"/>
</dbReference>
<keyword evidence="1" id="KW-0482">Metalloprotease</keyword>
<dbReference type="RefSeq" id="WP_145062558.1">
    <property type="nucleotide sequence ID" value="NZ_CP036287.1"/>
</dbReference>
<dbReference type="InterPro" id="IPR001333">
    <property type="entry name" value="Peptidase_M32_Taq"/>
</dbReference>
<keyword evidence="1 4" id="KW-0378">Hydrolase</keyword>
<keyword evidence="1" id="KW-0645">Protease</keyword>
<keyword evidence="1 2" id="KW-0479">Metal-binding</keyword>
<dbReference type="CDD" id="cd06460">
    <property type="entry name" value="M32_Taq"/>
    <property type="match status" value="1"/>
</dbReference>
<evidence type="ECO:0000313" key="4">
    <source>
        <dbReference type="EMBL" id="QDU65703.1"/>
    </source>
</evidence>
<evidence type="ECO:0000256" key="1">
    <source>
        <dbReference type="PIRNR" id="PIRNR006615"/>
    </source>
</evidence>
<comment type="cofactor">
    <cofactor evidence="2">
        <name>Zn(2+)</name>
        <dbReference type="ChEBI" id="CHEBI:29105"/>
    </cofactor>
    <text evidence="2">Binds 1 zinc ion per subunit.</text>
</comment>
<evidence type="ECO:0000256" key="3">
    <source>
        <dbReference type="PIRSR" id="PIRSR006615-2"/>
    </source>
</evidence>
<dbReference type="GO" id="GO:0006508">
    <property type="term" value="P:proteolysis"/>
    <property type="evidence" value="ECO:0007669"/>
    <property type="project" value="UniProtKB-UniRule"/>
</dbReference>
<reference evidence="4 5" key="1">
    <citation type="submission" date="2019-02" db="EMBL/GenBank/DDBJ databases">
        <title>Deep-cultivation of Planctomycetes and their phenomic and genomic characterization uncovers novel biology.</title>
        <authorList>
            <person name="Wiegand S."/>
            <person name="Jogler M."/>
            <person name="Boedeker C."/>
            <person name="Pinto D."/>
            <person name="Vollmers J."/>
            <person name="Rivas-Marin E."/>
            <person name="Kohn T."/>
            <person name="Peeters S.H."/>
            <person name="Heuer A."/>
            <person name="Rast P."/>
            <person name="Oberbeckmann S."/>
            <person name="Bunk B."/>
            <person name="Jeske O."/>
            <person name="Meyerdierks A."/>
            <person name="Storesund J.E."/>
            <person name="Kallscheuer N."/>
            <person name="Luecker S."/>
            <person name="Lage O.M."/>
            <person name="Pohl T."/>
            <person name="Merkel B.J."/>
            <person name="Hornburger P."/>
            <person name="Mueller R.-W."/>
            <person name="Bruemmer F."/>
            <person name="Labrenz M."/>
            <person name="Spormann A.M."/>
            <person name="Op den Camp H."/>
            <person name="Overmann J."/>
            <person name="Amann R."/>
            <person name="Jetten M.S.M."/>
            <person name="Mascher T."/>
            <person name="Medema M.H."/>
            <person name="Devos D.P."/>
            <person name="Kaster A.-K."/>
            <person name="Ovreas L."/>
            <person name="Rohde M."/>
            <person name="Galperin M.Y."/>
            <person name="Jogler C."/>
        </authorList>
    </citation>
    <scope>NUCLEOTIDE SEQUENCE [LARGE SCALE GENOMIC DNA]</scope>
    <source>
        <strain evidence="4 5">Pla133</strain>
    </source>
</reference>
<dbReference type="PANTHER" id="PTHR34217:SF1">
    <property type="entry name" value="CARBOXYPEPTIDASE 1"/>
    <property type="match status" value="1"/>
</dbReference>
<keyword evidence="2" id="KW-0862">Zinc</keyword>
<dbReference type="KEGG" id="pbap:Pla133_07680"/>
<comment type="catalytic activity">
    <reaction evidence="1">
        <text>Release of a C-terminal amino acid with broad specificity, except for -Pro.</text>
        <dbReference type="EC" id="3.4.17.19"/>
    </reaction>
</comment>
<feature type="binding site" evidence="2">
    <location>
        <position position="284"/>
    </location>
    <ligand>
        <name>Zn(2+)</name>
        <dbReference type="ChEBI" id="CHEBI:29105"/>
        <note>catalytic</note>
    </ligand>
</feature>
<feature type="binding site" evidence="2">
    <location>
        <position position="310"/>
    </location>
    <ligand>
        <name>Zn(2+)</name>
        <dbReference type="ChEBI" id="CHEBI:29105"/>
        <note>catalytic</note>
    </ligand>
</feature>
<keyword evidence="1 4" id="KW-0121">Carboxypeptidase</keyword>
<dbReference type="GO" id="GO:0046872">
    <property type="term" value="F:metal ion binding"/>
    <property type="evidence" value="ECO:0007669"/>
    <property type="project" value="UniProtKB-KW"/>
</dbReference>
<dbReference type="PROSITE" id="PS52034">
    <property type="entry name" value="PEPTIDASE_M32"/>
    <property type="match status" value="1"/>
</dbReference>
<feature type="active site" description="Proton donor/acceptor" evidence="3">
    <location>
        <position position="281"/>
    </location>
</feature>
<dbReference type="EMBL" id="CP036287">
    <property type="protein sequence ID" value="QDU65703.1"/>
    <property type="molecule type" value="Genomic_DNA"/>
</dbReference>
<keyword evidence="5" id="KW-1185">Reference proteome</keyword>
<sequence length="515" mass="57191">MPPKTKSKAEQASPTTTADLVELERRFAELADLGQIGSILSWDQQVMMPPGGAGSRATQMATLAGLVHERTTDPKLVALLKRLRAAADGLKPRERRMLHLAAKHVHRSTAIPEEMAREMAELESTSLEAWSKARAENDFKRFAPVLARTVELQREEARLLSGGVGDPYDALLDKYEPDTTGAEIDPLLDELVEITVPLVDRVRRSKVKVDRKPLVNNRFPAEAQRAFVREVVESMGIDLTRGRLDLSTHPFCGGIGPVDVRMTGRYDPRDLRGGLFGAIHEAGHGLYEQGLDPKRARSPLGGAISMGIHESQSRLWENMIGRSKPFWSHFLSKAKKRFPEALTGVKLDGMWRAANALAPSMIRVEADELTYNLHIALRYRIERELISGALAVKDLPARWNDEMQATLGVRPKNDTEGCLQDIHWSMGAFGYFPTYSLGNLYAAQFMVAAREAMPDLDAQVAGGNLLPLRAWLLEKIHRHDRTVTAGQLVKRVTGAKLSVRPFAEYIEAKVTAIYG</sequence>
<accession>A0A518BFL1</accession>
<comment type="similarity">
    <text evidence="1">Belongs to the peptidase M32 family.</text>
</comment>
<name>A0A518BFL1_9BACT</name>
<dbReference type="AlphaFoldDB" id="A0A518BFL1"/>
<organism evidence="4 5">
    <name type="scientific">Engelhardtia mirabilis</name>
    <dbReference type="NCBI Taxonomy" id="2528011"/>
    <lineage>
        <taxon>Bacteria</taxon>
        <taxon>Pseudomonadati</taxon>
        <taxon>Planctomycetota</taxon>
        <taxon>Planctomycetia</taxon>
        <taxon>Planctomycetia incertae sedis</taxon>
        <taxon>Engelhardtia</taxon>
    </lineage>
</organism>
<dbReference type="Pfam" id="PF02074">
    <property type="entry name" value="Peptidase_M32"/>
    <property type="match status" value="1"/>
</dbReference>
<evidence type="ECO:0000256" key="2">
    <source>
        <dbReference type="PIRSR" id="PIRSR006615-1"/>
    </source>
</evidence>
<gene>
    <name evidence="4" type="ORF">Pla133_07680</name>
</gene>
<dbReference type="EC" id="3.4.17.19" evidence="1"/>
<dbReference type="GO" id="GO:0004181">
    <property type="term" value="F:metallocarboxypeptidase activity"/>
    <property type="evidence" value="ECO:0007669"/>
    <property type="project" value="UniProtKB-UniRule"/>
</dbReference>
<comment type="function">
    <text evidence="1">Broad specificity carboxypetidase that releases amino acids sequentially from the C-terminus, including neutral, aromatic, polar and basic residues.</text>
</comment>
<dbReference type="Proteomes" id="UP000316921">
    <property type="component" value="Chromosome"/>
</dbReference>
<protein>
    <recommendedName>
        <fullName evidence="1">Metal-dependent carboxypeptidase</fullName>
        <ecNumber evidence="1">3.4.17.19</ecNumber>
    </recommendedName>
</protein>
<dbReference type="PANTHER" id="PTHR34217">
    <property type="entry name" value="METAL-DEPENDENT CARBOXYPEPTIDASE"/>
    <property type="match status" value="1"/>
</dbReference>
<feature type="binding site" evidence="2">
    <location>
        <position position="280"/>
    </location>
    <ligand>
        <name>Zn(2+)</name>
        <dbReference type="ChEBI" id="CHEBI:29105"/>
        <note>catalytic</note>
    </ligand>
</feature>
<evidence type="ECO:0000313" key="5">
    <source>
        <dbReference type="Proteomes" id="UP000316921"/>
    </source>
</evidence>
<proteinExistence type="inferred from homology"/>
<dbReference type="PRINTS" id="PR00998">
    <property type="entry name" value="CRBOXYPTASET"/>
</dbReference>
<dbReference type="Gene3D" id="1.10.1370.30">
    <property type="match status" value="1"/>
</dbReference>